<dbReference type="Pfam" id="PF24483">
    <property type="entry name" value="DUF7582"/>
    <property type="match status" value="2"/>
</dbReference>
<feature type="domain" description="DUF7582" evidence="2">
    <location>
        <begin position="25"/>
        <end position="111"/>
    </location>
</feature>
<name>A0A9N9Q976_9HELO</name>
<accession>A0A9N9Q976</accession>
<dbReference type="Proteomes" id="UP000701801">
    <property type="component" value="Unassembled WGS sequence"/>
</dbReference>
<dbReference type="AlphaFoldDB" id="A0A9N9Q976"/>
<comment type="caution">
    <text evidence="3">The sequence shown here is derived from an EMBL/GenBank/DDBJ whole genome shotgun (WGS) entry which is preliminary data.</text>
</comment>
<feature type="region of interest" description="Disordered" evidence="1">
    <location>
        <begin position="62"/>
        <end position="81"/>
    </location>
</feature>
<gene>
    <name evidence="3" type="ORF">HYALB_00000307</name>
</gene>
<evidence type="ECO:0000313" key="3">
    <source>
        <dbReference type="EMBL" id="CAG8979172.1"/>
    </source>
</evidence>
<evidence type="ECO:0000313" key="4">
    <source>
        <dbReference type="Proteomes" id="UP000701801"/>
    </source>
</evidence>
<evidence type="ECO:0000259" key="2">
    <source>
        <dbReference type="Pfam" id="PF24483"/>
    </source>
</evidence>
<feature type="domain" description="DUF7582" evidence="2">
    <location>
        <begin position="159"/>
        <end position="309"/>
    </location>
</feature>
<dbReference type="InterPro" id="IPR056004">
    <property type="entry name" value="DUF7582"/>
</dbReference>
<reference evidence="3" key="1">
    <citation type="submission" date="2021-07" db="EMBL/GenBank/DDBJ databases">
        <authorList>
            <person name="Durling M."/>
        </authorList>
    </citation>
    <scope>NUCLEOTIDE SEQUENCE</scope>
</reference>
<evidence type="ECO:0000256" key="1">
    <source>
        <dbReference type="SAM" id="MobiDB-lite"/>
    </source>
</evidence>
<organism evidence="3 4">
    <name type="scientific">Hymenoscyphus albidus</name>
    <dbReference type="NCBI Taxonomy" id="595503"/>
    <lineage>
        <taxon>Eukaryota</taxon>
        <taxon>Fungi</taxon>
        <taxon>Dikarya</taxon>
        <taxon>Ascomycota</taxon>
        <taxon>Pezizomycotina</taxon>
        <taxon>Leotiomycetes</taxon>
        <taxon>Helotiales</taxon>
        <taxon>Helotiaceae</taxon>
        <taxon>Hymenoscyphus</taxon>
    </lineage>
</organism>
<protein>
    <recommendedName>
        <fullName evidence="2">DUF7582 domain-containing protein</fullName>
    </recommendedName>
</protein>
<proteinExistence type="predicted"/>
<feature type="compositionally biased region" description="Low complexity" evidence="1">
    <location>
        <begin position="67"/>
        <end position="81"/>
    </location>
</feature>
<dbReference type="OrthoDB" id="5350192at2759"/>
<dbReference type="EMBL" id="CAJVRM010000296">
    <property type="protein sequence ID" value="CAG8979172.1"/>
    <property type="molecule type" value="Genomic_DNA"/>
</dbReference>
<keyword evidence="4" id="KW-1185">Reference proteome</keyword>
<sequence>MAPITKEHISSPLEAGSSLLDAKILPAVLTSALEYVSARLSRKNLHISLIVIRKEVQIPSTGMTPVSSTLPSPALSRSSSTSSTFSRALSKVSSRSSLSSSGSSIYSNSTASSTISLSRTQYPSLPTSPKDKTAVPRLNIPSVASAALPCSTPTAPNPYGISLLHAATLSPRAEKILRSTIQKAEKKFPSIGSGWLSPKPFTSTSSTSNLPTNDLIQRSIAQNEILFSSEGLTLLSLDHVYTFKSHLLTYSHALTQDSLTVAVDELRRLILAQKTQTITKNHLTRSYDWLGISFSALVDVNQAYKITYGGLSHTGAIDCQDTLTRTQLTPLSLKTSFSRASPQPTFRSVRMSYEDTTNHSSLTSDMYTRSSFCSSEVSYFSPSSSCDSGTPETAIPLTAISMGESARGLELDTAISYQFDLEAAFKEDRGPHFRGPMTPNAFEDITPVTKGEWGFLMTTGMARRRAVETC</sequence>